<dbReference type="PANTHER" id="PTHR48104">
    <property type="entry name" value="METACASPASE-4"/>
    <property type="match status" value="1"/>
</dbReference>
<dbReference type="GO" id="GO:0004197">
    <property type="term" value="F:cysteine-type endopeptidase activity"/>
    <property type="evidence" value="ECO:0007669"/>
    <property type="project" value="InterPro"/>
</dbReference>
<evidence type="ECO:0000313" key="3">
    <source>
        <dbReference type="EMBL" id="PJZ27233.1"/>
    </source>
</evidence>
<dbReference type="InterPro" id="IPR029030">
    <property type="entry name" value="Caspase-like_dom_sf"/>
</dbReference>
<dbReference type="Proteomes" id="UP000232196">
    <property type="component" value="Unassembled WGS sequence"/>
</dbReference>
<evidence type="ECO:0000313" key="4">
    <source>
        <dbReference type="Proteomes" id="UP000232196"/>
    </source>
</evidence>
<comment type="caution">
    <text evidence="3">The sequence shown here is derived from an EMBL/GenBank/DDBJ whole genome shotgun (WGS) entry which is preliminary data.</text>
</comment>
<dbReference type="Gene3D" id="2.60.40.1120">
    <property type="entry name" value="Carboxypeptidase-like, regulatory domain"/>
    <property type="match status" value="1"/>
</dbReference>
<dbReference type="PANTHER" id="PTHR48104:SF30">
    <property type="entry name" value="METACASPASE-1"/>
    <property type="match status" value="1"/>
</dbReference>
<sequence>MKSLISIIGISLFLFSTDVFAQKRFGLIFGSNYKGNKAGIPELNLCEADAKYLHDEIKRVGKFDEIKIVLGKDVTKDNIQKEIKALASKAKADDTVFLYFSGHGAFQRDEKAKNGMRNLIICYDRPHLSDDELNDYLEGIKSPKTVFVFDCCFSGGIAKKGKATRGSANVPIPEGSDGTVKQDSQDFFFQDKAIISSADDNQTAIEVGGTINHGIFTYNFGKALSSGDLNQDNVITALEAFFASKDETVNMAKKYDHEQVPQISGNASGIFLAGEKKPEPPKPIEPVKPPVNPTPVPDVQPPKPEPETPVVTNEEPPVVPTNLKGDLVIKTTIIQDRAYAVSDLPPEIRITSGKKRVGNRSIRVLIDDKEVDKTIATESSNYWGAVKRMGKLIPGATYTLTVKGVPAGVHKVTIQADDYPEVQKTQAVLPNKRNDLEVVTSMTGYGAIRGKVFYKTLDNPVLNQPIFMPTITSVSGIQKLNTDQNGNFWFTNLKPGEYEIKATFAEDLNLNNADIKVREGEVTEVDIILNVKLPSTKTKY</sequence>
<reference evidence="3 4" key="1">
    <citation type="submission" date="2017-07" db="EMBL/GenBank/DDBJ databases">
        <title>Leptospira spp. isolated from tropical soils.</title>
        <authorList>
            <person name="Thibeaux R."/>
            <person name="Iraola G."/>
            <person name="Ferres I."/>
            <person name="Bierque E."/>
            <person name="Girault D."/>
            <person name="Soupe-Gilbert M.-E."/>
            <person name="Picardeau M."/>
            <person name="Goarant C."/>
        </authorList>
    </citation>
    <scope>NUCLEOTIDE SEQUENCE [LARGE SCALE GENOMIC DNA]</scope>
    <source>
        <strain evidence="3 4">MCA1-C-A1</strain>
    </source>
</reference>
<dbReference type="OrthoDB" id="9149554at2"/>
<evidence type="ECO:0000259" key="2">
    <source>
        <dbReference type="Pfam" id="PF00656"/>
    </source>
</evidence>
<dbReference type="InterPro" id="IPR013784">
    <property type="entry name" value="Carb-bd-like_fold"/>
</dbReference>
<dbReference type="SUPFAM" id="SSF52129">
    <property type="entry name" value="Caspase-like"/>
    <property type="match status" value="1"/>
</dbReference>
<protein>
    <recommendedName>
        <fullName evidence="2">Peptidase C14 caspase domain-containing protein</fullName>
    </recommendedName>
</protein>
<evidence type="ECO:0000256" key="1">
    <source>
        <dbReference type="SAM" id="MobiDB-lite"/>
    </source>
</evidence>
<dbReference type="Gene3D" id="3.40.50.1460">
    <property type="match status" value="1"/>
</dbReference>
<organism evidence="3 4">
    <name type="scientific">Leptospira hartskeerlii</name>
    <dbReference type="NCBI Taxonomy" id="2023177"/>
    <lineage>
        <taxon>Bacteria</taxon>
        <taxon>Pseudomonadati</taxon>
        <taxon>Spirochaetota</taxon>
        <taxon>Spirochaetia</taxon>
        <taxon>Leptospirales</taxon>
        <taxon>Leptospiraceae</taxon>
        <taxon>Leptospira</taxon>
    </lineage>
</organism>
<feature type="compositionally biased region" description="Pro residues" evidence="1">
    <location>
        <begin position="283"/>
        <end position="303"/>
    </location>
</feature>
<dbReference type="GO" id="GO:0006508">
    <property type="term" value="P:proteolysis"/>
    <property type="evidence" value="ECO:0007669"/>
    <property type="project" value="InterPro"/>
</dbReference>
<dbReference type="EMBL" id="NPDN01000001">
    <property type="protein sequence ID" value="PJZ27233.1"/>
    <property type="molecule type" value="Genomic_DNA"/>
</dbReference>
<accession>A0A2M9XHR7</accession>
<keyword evidence="4" id="KW-1185">Reference proteome</keyword>
<dbReference type="AlphaFoldDB" id="A0A2M9XHR7"/>
<gene>
    <name evidence="3" type="ORF">CH357_01385</name>
</gene>
<proteinExistence type="predicted"/>
<dbReference type="InterPro" id="IPR011600">
    <property type="entry name" value="Pept_C14_caspase"/>
</dbReference>
<name>A0A2M9XHR7_9LEPT</name>
<feature type="compositionally biased region" description="Low complexity" evidence="1">
    <location>
        <begin position="308"/>
        <end position="318"/>
    </location>
</feature>
<feature type="region of interest" description="Disordered" evidence="1">
    <location>
        <begin position="275"/>
        <end position="318"/>
    </location>
</feature>
<dbReference type="InterPro" id="IPR050452">
    <property type="entry name" value="Metacaspase"/>
</dbReference>
<dbReference type="RefSeq" id="WP_100704980.1">
    <property type="nucleotide sequence ID" value="NZ_NPDL01000004.1"/>
</dbReference>
<feature type="domain" description="Peptidase C14 caspase" evidence="2">
    <location>
        <begin position="24"/>
        <end position="265"/>
    </location>
</feature>
<dbReference type="GO" id="GO:0005737">
    <property type="term" value="C:cytoplasm"/>
    <property type="evidence" value="ECO:0007669"/>
    <property type="project" value="TreeGrafter"/>
</dbReference>
<dbReference type="Pfam" id="PF00656">
    <property type="entry name" value="Peptidase_C14"/>
    <property type="match status" value="1"/>
</dbReference>
<dbReference type="GO" id="GO:0030246">
    <property type="term" value="F:carbohydrate binding"/>
    <property type="evidence" value="ECO:0007669"/>
    <property type="project" value="InterPro"/>
</dbReference>
<dbReference type="SUPFAM" id="SSF49452">
    <property type="entry name" value="Starch-binding domain-like"/>
    <property type="match status" value="1"/>
</dbReference>